<evidence type="ECO:0000256" key="7">
    <source>
        <dbReference type="ARBA" id="ARBA00022833"/>
    </source>
</evidence>
<comment type="catalytic activity">
    <reaction evidence="8">
        <text>adenosine + H2O + H(+) = inosine + NH4(+)</text>
        <dbReference type="Rhea" id="RHEA:24408"/>
        <dbReference type="ChEBI" id="CHEBI:15377"/>
        <dbReference type="ChEBI" id="CHEBI:15378"/>
        <dbReference type="ChEBI" id="CHEBI:16335"/>
        <dbReference type="ChEBI" id="CHEBI:17596"/>
        <dbReference type="ChEBI" id="CHEBI:28938"/>
        <dbReference type="EC" id="3.5.4.4"/>
    </reaction>
    <physiologicalReaction direction="left-to-right" evidence="8">
        <dbReference type="Rhea" id="RHEA:24409"/>
    </physiologicalReaction>
</comment>
<comment type="caution">
    <text evidence="11">The sequence shown here is derived from an EMBL/GenBank/DDBJ whole genome shotgun (WGS) entry which is preliminary data.</text>
</comment>
<dbReference type="InterPro" id="IPR003730">
    <property type="entry name" value="Cu_polyphenol_OxRdtase"/>
</dbReference>
<keyword evidence="6" id="KW-0378">Hydrolase</keyword>
<evidence type="ECO:0000256" key="8">
    <source>
        <dbReference type="ARBA" id="ARBA00047989"/>
    </source>
</evidence>
<gene>
    <name evidence="11" type="ORF">K4H94_05930</name>
</gene>
<dbReference type="GO" id="GO:0016787">
    <property type="term" value="F:hydrolase activity"/>
    <property type="evidence" value="ECO:0007669"/>
    <property type="project" value="UniProtKB-KW"/>
</dbReference>
<evidence type="ECO:0000256" key="2">
    <source>
        <dbReference type="ARBA" id="ARBA00003215"/>
    </source>
</evidence>
<name>A0ABD4RGZ5_9CLOT</name>
<dbReference type="Pfam" id="PF02578">
    <property type="entry name" value="Cu-oxidase_4"/>
    <property type="match status" value="1"/>
</dbReference>
<accession>A0ABD4RGZ5</accession>
<evidence type="ECO:0000313" key="12">
    <source>
        <dbReference type="Proteomes" id="UP000775179"/>
    </source>
</evidence>
<reference evidence="11 12" key="1">
    <citation type="submission" date="2021-08" db="EMBL/GenBank/DDBJ databases">
        <title>Genome sequence analysis of Clostridium chauvoei strains of European origin and evaluation of typing options for outbreak investigations.</title>
        <authorList>
            <person name="Abdel-Glil M."/>
            <person name="Thomas P."/>
            <person name="Seyboldt C."/>
        </authorList>
    </citation>
    <scope>NUCLEOTIDE SEQUENCE [LARGE SCALE GENOMIC DNA]</scope>
    <source>
        <strain evidence="11 12">S0260-09</strain>
    </source>
</reference>
<evidence type="ECO:0000256" key="6">
    <source>
        <dbReference type="ARBA" id="ARBA00022801"/>
    </source>
</evidence>
<dbReference type="InterPro" id="IPR038371">
    <property type="entry name" value="Cu_polyphenol_OxRdtase_sf"/>
</dbReference>
<dbReference type="EMBL" id="JAIFTX010000010">
    <property type="protein sequence ID" value="MBX7290578.1"/>
    <property type="molecule type" value="Genomic_DNA"/>
</dbReference>
<evidence type="ECO:0000313" key="11">
    <source>
        <dbReference type="EMBL" id="MBX7290578.1"/>
    </source>
</evidence>
<evidence type="ECO:0000256" key="4">
    <source>
        <dbReference type="ARBA" id="ARBA00022679"/>
    </source>
</evidence>
<evidence type="ECO:0000256" key="9">
    <source>
        <dbReference type="ARBA" id="ARBA00048968"/>
    </source>
</evidence>
<dbReference type="AlphaFoldDB" id="A0ABD4RGZ5"/>
<evidence type="ECO:0000256" key="1">
    <source>
        <dbReference type="ARBA" id="ARBA00000553"/>
    </source>
</evidence>
<protein>
    <submittedName>
        <fullName evidence="11">Polyphenol oxidase family protein</fullName>
    </submittedName>
</protein>
<dbReference type="KEGG" id="cchv:BTM20_06460"/>
<evidence type="ECO:0000256" key="3">
    <source>
        <dbReference type="ARBA" id="ARBA00007353"/>
    </source>
</evidence>
<dbReference type="Gene3D" id="3.60.140.10">
    <property type="entry name" value="CNF1/YfiH-like putative cysteine hydrolases"/>
    <property type="match status" value="1"/>
</dbReference>
<dbReference type="PANTHER" id="PTHR30616:SF2">
    <property type="entry name" value="PURINE NUCLEOSIDE PHOSPHORYLASE LACC1"/>
    <property type="match status" value="1"/>
</dbReference>
<evidence type="ECO:0000256" key="5">
    <source>
        <dbReference type="ARBA" id="ARBA00022723"/>
    </source>
</evidence>
<dbReference type="Proteomes" id="UP000775179">
    <property type="component" value="Unassembled WGS sequence"/>
</dbReference>
<dbReference type="GO" id="GO:0046872">
    <property type="term" value="F:metal ion binding"/>
    <property type="evidence" value="ECO:0007669"/>
    <property type="project" value="UniProtKB-KW"/>
</dbReference>
<proteinExistence type="inferred from homology"/>
<evidence type="ECO:0000256" key="10">
    <source>
        <dbReference type="ARBA" id="ARBA00049893"/>
    </source>
</evidence>
<dbReference type="CDD" id="cd16833">
    <property type="entry name" value="YfiH"/>
    <property type="match status" value="1"/>
</dbReference>
<dbReference type="GeneID" id="66301503"/>
<comment type="similarity">
    <text evidence="3">Belongs to the purine nucleoside phosphorylase YfiH/LACC1 family.</text>
</comment>
<dbReference type="InterPro" id="IPR011324">
    <property type="entry name" value="Cytotoxic_necrot_fac-like_cat"/>
</dbReference>
<comment type="catalytic activity">
    <reaction evidence="9">
        <text>adenosine + phosphate = alpha-D-ribose 1-phosphate + adenine</text>
        <dbReference type="Rhea" id="RHEA:27642"/>
        <dbReference type="ChEBI" id="CHEBI:16335"/>
        <dbReference type="ChEBI" id="CHEBI:16708"/>
        <dbReference type="ChEBI" id="CHEBI:43474"/>
        <dbReference type="ChEBI" id="CHEBI:57720"/>
        <dbReference type="EC" id="2.4.2.1"/>
    </reaction>
    <physiologicalReaction direction="left-to-right" evidence="9">
        <dbReference type="Rhea" id="RHEA:27643"/>
    </physiologicalReaction>
</comment>
<dbReference type="RefSeq" id="WP_021875494.1">
    <property type="nucleotide sequence ID" value="NZ_CP018624.1"/>
</dbReference>
<keyword evidence="7" id="KW-0862">Zinc</keyword>
<comment type="catalytic activity">
    <reaction evidence="1">
        <text>inosine + phosphate = alpha-D-ribose 1-phosphate + hypoxanthine</text>
        <dbReference type="Rhea" id="RHEA:27646"/>
        <dbReference type="ChEBI" id="CHEBI:17368"/>
        <dbReference type="ChEBI" id="CHEBI:17596"/>
        <dbReference type="ChEBI" id="CHEBI:43474"/>
        <dbReference type="ChEBI" id="CHEBI:57720"/>
        <dbReference type="EC" id="2.4.2.1"/>
    </reaction>
    <physiologicalReaction direction="left-to-right" evidence="1">
        <dbReference type="Rhea" id="RHEA:27647"/>
    </physiologicalReaction>
</comment>
<dbReference type="PANTHER" id="PTHR30616">
    <property type="entry name" value="UNCHARACTERIZED PROTEIN YFIH"/>
    <property type="match status" value="1"/>
</dbReference>
<keyword evidence="4" id="KW-0808">Transferase</keyword>
<comment type="function">
    <text evidence="2">Purine nucleoside enzyme that catalyzes the phosphorolysis of adenosine and inosine nucleosides, yielding D-ribose 1-phosphate and the respective free bases, adenine and hypoxanthine. Also catalyzes the phosphorolysis of S-methyl-5'-thioadenosine into adenine and S-methyl-5-thio-alpha-D-ribose 1-phosphate. Also has adenosine deaminase activity.</text>
</comment>
<dbReference type="GO" id="GO:0017061">
    <property type="term" value="F:S-methyl-5-thioadenosine phosphorylase activity"/>
    <property type="evidence" value="ECO:0007669"/>
    <property type="project" value="UniProtKB-EC"/>
</dbReference>
<sequence>MKKLTIDDFKRYKDFLKLDLNNISIVFSTAENNRSFNKHTQDGVDNLNSIKADFNLDNIEYLNQIHSDKSYIYNKYNSIKDKEGDAVITHEEKTAIGVFTADCTPIILINEEKKVIAAIHSGWKGTFNSIVLKTLDKMIKEYDIDLKTTKAFIGPHIRKCCYEISEELKEDFIKHTGIEEKLLFDGRNLSMETVIIKDLINAGILDENVYSLDICTHCCKDLKMHSYRASVGTYGRLFSFAYIK</sequence>
<comment type="catalytic activity">
    <reaction evidence="10">
        <text>S-methyl-5'-thioadenosine + phosphate = 5-(methylsulfanyl)-alpha-D-ribose 1-phosphate + adenine</text>
        <dbReference type="Rhea" id="RHEA:11852"/>
        <dbReference type="ChEBI" id="CHEBI:16708"/>
        <dbReference type="ChEBI" id="CHEBI:17509"/>
        <dbReference type="ChEBI" id="CHEBI:43474"/>
        <dbReference type="ChEBI" id="CHEBI:58533"/>
        <dbReference type="EC" id="2.4.2.28"/>
    </reaction>
    <physiologicalReaction direction="left-to-right" evidence="10">
        <dbReference type="Rhea" id="RHEA:11853"/>
    </physiologicalReaction>
</comment>
<keyword evidence="5" id="KW-0479">Metal-binding</keyword>
<dbReference type="SUPFAM" id="SSF64438">
    <property type="entry name" value="CNF1/YfiH-like putative cysteine hydrolases"/>
    <property type="match status" value="1"/>
</dbReference>
<organism evidence="11 12">
    <name type="scientific">Clostridium chauvoei</name>
    <dbReference type="NCBI Taxonomy" id="46867"/>
    <lineage>
        <taxon>Bacteria</taxon>
        <taxon>Bacillati</taxon>
        <taxon>Bacillota</taxon>
        <taxon>Clostridia</taxon>
        <taxon>Eubacteriales</taxon>
        <taxon>Clostridiaceae</taxon>
        <taxon>Clostridium</taxon>
    </lineage>
</organism>